<evidence type="ECO:0000256" key="1">
    <source>
        <dbReference type="SAM" id="MobiDB-lite"/>
    </source>
</evidence>
<accession>A0AAW7IMB0</accession>
<gene>
    <name evidence="2" type="ORF">QUF89_24780</name>
</gene>
<organism evidence="2 3">
    <name type="scientific">Peribacillus simplex</name>
    <dbReference type="NCBI Taxonomy" id="1478"/>
    <lineage>
        <taxon>Bacteria</taxon>
        <taxon>Bacillati</taxon>
        <taxon>Bacillota</taxon>
        <taxon>Bacilli</taxon>
        <taxon>Bacillales</taxon>
        <taxon>Bacillaceae</taxon>
        <taxon>Peribacillus</taxon>
    </lineage>
</organism>
<feature type="compositionally biased region" description="Basic and acidic residues" evidence="1">
    <location>
        <begin position="21"/>
        <end position="32"/>
    </location>
</feature>
<feature type="region of interest" description="Disordered" evidence="1">
    <location>
        <begin position="1"/>
        <end position="32"/>
    </location>
</feature>
<comment type="caution">
    <text evidence="2">The sequence shown here is derived from an EMBL/GenBank/DDBJ whole genome shotgun (WGS) entry which is preliminary data.</text>
</comment>
<dbReference type="AlphaFoldDB" id="A0AAW7IMB0"/>
<evidence type="ECO:0000313" key="3">
    <source>
        <dbReference type="Proteomes" id="UP001234602"/>
    </source>
</evidence>
<sequence>MRGTNLGANVSGETIDGEPLIDTKTENEGNETRFSEINKRNYKDLWFYSNQIFISVEDRNHDDKH</sequence>
<dbReference type="Proteomes" id="UP001234602">
    <property type="component" value="Unassembled WGS sequence"/>
</dbReference>
<reference evidence="2" key="1">
    <citation type="submission" date="2023-06" db="EMBL/GenBank/DDBJ databases">
        <title>Comparative genomics of Bacillaceae isolates and their secondary metabolite potential.</title>
        <authorList>
            <person name="Song L."/>
            <person name="Nielsen L.J."/>
            <person name="Mohite O."/>
            <person name="Xu X."/>
            <person name="Weber T."/>
            <person name="Kovacs A.T."/>
        </authorList>
    </citation>
    <scope>NUCLEOTIDE SEQUENCE</scope>
    <source>
        <strain evidence="2">D8_B_37</strain>
    </source>
</reference>
<protein>
    <submittedName>
        <fullName evidence="2">Uncharacterized protein</fullName>
    </submittedName>
</protein>
<dbReference type="RefSeq" id="WP_289321025.1">
    <property type="nucleotide sequence ID" value="NZ_JAUCEY010000008.1"/>
</dbReference>
<feature type="compositionally biased region" description="Polar residues" evidence="1">
    <location>
        <begin position="1"/>
        <end position="12"/>
    </location>
</feature>
<proteinExistence type="predicted"/>
<name>A0AAW7IMB0_9BACI</name>
<dbReference type="EMBL" id="JAUCEY010000008">
    <property type="protein sequence ID" value="MDM5455310.1"/>
    <property type="molecule type" value="Genomic_DNA"/>
</dbReference>
<evidence type="ECO:0000313" key="2">
    <source>
        <dbReference type="EMBL" id="MDM5455310.1"/>
    </source>
</evidence>